<comment type="similarity">
    <text evidence="2">Belongs to the peptidase S49 family.</text>
</comment>
<feature type="domain" description="Peptidase S49" evidence="8">
    <location>
        <begin position="383"/>
        <end position="532"/>
    </location>
</feature>
<sequence length="632" mass="66737">MSFLGKAWKIIVGIKDGLVLVFMLLFFVALFSILSAAPNPGQVREGALYIDMTGYVVEENSKVDPLATLLSGTAPPVELRARDLVRALDAAATDDRVKAVVMDMTTFIGGGQVHMQEIADAMDRVRKAEKPVLTYALGYGDDHMHLASHASEVWVNPMGGATIAGPGGARLYYAGLLEKLKVNVRVYRVGTFKSAVEPYLLDGPSEASRENLAALYGSLWEEWQANVKKARPSLDLDRVTGDTVAWVEASSGDLAKAALDAGLVDTIGTRVKFGERVAEIAGEDAFDKKPGAYAKSEFAPYLADVGPGTGSSSNKIAIVTIAGTIVDGEAGPGIAGGERIVDLLDTALSDDNIKGLVVRVDSPGGSALASEDIRQAIERYRADKDVPVAVSFANVAASGGYWVATKADRIFAQPETITGSIGVFAVIPTFEGTADELGVSAGGYRTTPLSGQPDLVSGLSPELDSILQAGVEDTYSDFLTIVAEARGMTNDKVDQIAQGRVWDGGTARQLGLVDQFGGLSDAMQWVAGEAGLSEDDWSAMFLGDTPGNYDSLIRQLVTNAVAPATVSRRADLFAMTARQREVLIGQLASDAKMLTGTQGVQAYCLECPADARPLQANEAAGFAKLIGSWLVD</sequence>
<accession>A0A074MEG6</accession>
<dbReference type="PANTHER" id="PTHR33209">
    <property type="entry name" value="PROTEASE 4"/>
    <property type="match status" value="1"/>
</dbReference>
<dbReference type="InterPro" id="IPR004634">
    <property type="entry name" value="Pept_S49_pIV"/>
</dbReference>
<evidence type="ECO:0000313" key="9">
    <source>
        <dbReference type="EMBL" id="KEO90263.1"/>
    </source>
</evidence>
<comment type="subcellular location">
    <subcellularLocation>
        <location evidence="1">Membrane</location>
    </subcellularLocation>
</comment>
<dbReference type="InterPro" id="IPR047272">
    <property type="entry name" value="S49_SppA_C"/>
</dbReference>
<reference evidence="9 10" key="1">
    <citation type="submission" date="2014-04" db="EMBL/GenBank/DDBJ databases">
        <title>A comprehensive comparison of genomes of Erythrobacter spp. strains.</title>
        <authorList>
            <person name="Zheng Q."/>
        </authorList>
    </citation>
    <scope>NUCLEOTIDE SEQUENCE [LARGE SCALE GENOMIC DNA]</scope>
    <source>
        <strain evidence="9 10">DSM 6997</strain>
    </source>
</reference>
<dbReference type="STRING" id="1044.EH31_09240"/>
<dbReference type="Proteomes" id="UP000027647">
    <property type="component" value="Unassembled WGS sequence"/>
</dbReference>
<dbReference type="SUPFAM" id="SSF52096">
    <property type="entry name" value="ClpP/crotonase"/>
    <property type="match status" value="2"/>
</dbReference>
<name>A0A074MEG6_ERYLO</name>
<gene>
    <name evidence="9" type="ORF">EH31_09240</name>
</gene>
<evidence type="ECO:0000256" key="6">
    <source>
        <dbReference type="ARBA" id="ARBA00023136"/>
    </source>
</evidence>
<dbReference type="NCBIfam" id="TIGR00706">
    <property type="entry name" value="SppA_dom"/>
    <property type="match status" value="1"/>
</dbReference>
<dbReference type="AlphaFoldDB" id="A0A074MEG6"/>
<dbReference type="RefSeq" id="WP_034959725.1">
    <property type="nucleotide sequence ID" value="NZ_JMIW01000003.1"/>
</dbReference>
<dbReference type="CDD" id="cd07023">
    <property type="entry name" value="S49_Sppa_N_C"/>
    <property type="match status" value="1"/>
</dbReference>
<dbReference type="NCBIfam" id="TIGR00705">
    <property type="entry name" value="SppA_67K"/>
    <property type="match status" value="1"/>
</dbReference>
<keyword evidence="5" id="KW-0720">Serine protease</keyword>
<evidence type="ECO:0000256" key="7">
    <source>
        <dbReference type="PIRSR" id="PIRSR001217-1"/>
    </source>
</evidence>
<dbReference type="Gene3D" id="3.90.226.10">
    <property type="entry name" value="2-enoyl-CoA Hydratase, Chain A, domain 1"/>
    <property type="match status" value="3"/>
</dbReference>
<dbReference type="GO" id="GO:0008236">
    <property type="term" value="F:serine-type peptidase activity"/>
    <property type="evidence" value="ECO:0007669"/>
    <property type="project" value="UniProtKB-KW"/>
</dbReference>
<dbReference type="InterPro" id="IPR029045">
    <property type="entry name" value="ClpP/crotonase-like_dom_sf"/>
</dbReference>
<keyword evidence="10" id="KW-1185">Reference proteome</keyword>
<evidence type="ECO:0000256" key="2">
    <source>
        <dbReference type="ARBA" id="ARBA00008683"/>
    </source>
</evidence>
<dbReference type="GO" id="GO:0016020">
    <property type="term" value="C:membrane"/>
    <property type="evidence" value="ECO:0007669"/>
    <property type="project" value="UniProtKB-SubCell"/>
</dbReference>
<dbReference type="OrthoDB" id="9764363at2"/>
<evidence type="ECO:0000256" key="1">
    <source>
        <dbReference type="ARBA" id="ARBA00004370"/>
    </source>
</evidence>
<keyword evidence="6" id="KW-0472">Membrane</keyword>
<evidence type="ECO:0000256" key="4">
    <source>
        <dbReference type="ARBA" id="ARBA00022801"/>
    </source>
</evidence>
<dbReference type="GO" id="GO:0006465">
    <property type="term" value="P:signal peptide processing"/>
    <property type="evidence" value="ECO:0007669"/>
    <property type="project" value="InterPro"/>
</dbReference>
<keyword evidence="4" id="KW-0378">Hydrolase</keyword>
<proteinExistence type="inferred from homology"/>
<dbReference type="PIRSF" id="PIRSF001217">
    <property type="entry name" value="Protease_4_SppA"/>
    <property type="match status" value="1"/>
</dbReference>
<evidence type="ECO:0000256" key="5">
    <source>
        <dbReference type="ARBA" id="ARBA00022825"/>
    </source>
</evidence>
<organism evidence="9 10">
    <name type="scientific">Erythrobacter longus</name>
    <dbReference type="NCBI Taxonomy" id="1044"/>
    <lineage>
        <taxon>Bacteria</taxon>
        <taxon>Pseudomonadati</taxon>
        <taxon>Pseudomonadota</taxon>
        <taxon>Alphaproteobacteria</taxon>
        <taxon>Sphingomonadales</taxon>
        <taxon>Erythrobacteraceae</taxon>
        <taxon>Erythrobacter/Porphyrobacter group</taxon>
        <taxon>Erythrobacter</taxon>
    </lineage>
</organism>
<dbReference type="InterPro" id="IPR047217">
    <property type="entry name" value="S49_SppA_67K_type_N"/>
</dbReference>
<protein>
    <submittedName>
        <fullName evidence="9">Serine protease</fullName>
    </submittedName>
</protein>
<feature type="domain" description="Peptidase S49" evidence="8">
    <location>
        <begin position="126"/>
        <end position="273"/>
    </location>
</feature>
<dbReference type="InterPro" id="IPR002142">
    <property type="entry name" value="Peptidase_S49"/>
</dbReference>
<evidence type="ECO:0000259" key="8">
    <source>
        <dbReference type="Pfam" id="PF01343"/>
    </source>
</evidence>
<dbReference type="eggNOG" id="COG0616">
    <property type="taxonomic scope" value="Bacteria"/>
</dbReference>
<dbReference type="PANTHER" id="PTHR33209:SF1">
    <property type="entry name" value="PEPTIDASE S49 DOMAIN-CONTAINING PROTEIN"/>
    <property type="match status" value="1"/>
</dbReference>
<feature type="active site" description="Nucleophile" evidence="7">
    <location>
        <position position="398"/>
    </location>
</feature>
<comment type="caution">
    <text evidence="9">The sequence shown here is derived from an EMBL/GenBank/DDBJ whole genome shotgun (WGS) entry which is preliminary data.</text>
</comment>
<keyword evidence="3 9" id="KW-0645">Protease</keyword>
<evidence type="ECO:0000256" key="3">
    <source>
        <dbReference type="ARBA" id="ARBA00022670"/>
    </source>
</evidence>
<dbReference type="InterPro" id="IPR004635">
    <property type="entry name" value="Pept_S49_SppA"/>
</dbReference>
<feature type="active site" description="Proton donor/acceptor" evidence="7">
    <location>
        <position position="193"/>
    </location>
</feature>
<evidence type="ECO:0000313" key="10">
    <source>
        <dbReference type="Proteomes" id="UP000027647"/>
    </source>
</evidence>
<dbReference type="EMBL" id="JMIW01000003">
    <property type="protein sequence ID" value="KEO90263.1"/>
    <property type="molecule type" value="Genomic_DNA"/>
</dbReference>
<dbReference type="CDD" id="cd07018">
    <property type="entry name" value="S49_SppA_67K_type"/>
    <property type="match status" value="1"/>
</dbReference>
<dbReference type="Pfam" id="PF01343">
    <property type="entry name" value="Peptidase_S49"/>
    <property type="match status" value="2"/>
</dbReference>